<dbReference type="RefSeq" id="XP_028532946.1">
    <property type="nucleotide sequence ID" value="XM_028676460.1"/>
</dbReference>
<keyword evidence="1" id="KW-0175">Coiled coil</keyword>
<proteinExistence type="predicted"/>
<feature type="coiled-coil region" evidence="1">
    <location>
        <begin position="147"/>
        <end position="174"/>
    </location>
</feature>
<organism evidence="2 3">
    <name type="scientific">Plasmodium relictum</name>
    <dbReference type="NCBI Taxonomy" id="85471"/>
    <lineage>
        <taxon>Eukaryota</taxon>
        <taxon>Sar</taxon>
        <taxon>Alveolata</taxon>
        <taxon>Apicomplexa</taxon>
        <taxon>Aconoidasida</taxon>
        <taxon>Haemosporida</taxon>
        <taxon>Plasmodiidae</taxon>
        <taxon>Plasmodium</taxon>
        <taxon>Plasmodium (Haemamoeba)</taxon>
    </lineage>
</organism>
<evidence type="ECO:0000256" key="1">
    <source>
        <dbReference type="SAM" id="Coils"/>
    </source>
</evidence>
<evidence type="ECO:0000313" key="3">
    <source>
        <dbReference type="Proteomes" id="UP000220158"/>
    </source>
</evidence>
<dbReference type="OrthoDB" id="377119at2759"/>
<dbReference type="VEuPathDB" id="PlasmoDB:PRELSG_0903700"/>
<dbReference type="KEGG" id="prel:PRELSG_0903700"/>
<dbReference type="Proteomes" id="UP000220158">
    <property type="component" value="Chromosome 9"/>
</dbReference>
<evidence type="ECO:0000313" key="2">
    <source>
        <dbReference type="EMBL" id="CRG99941.1"/>
    </source>
</evidence>
<keyword evidence="3" id="KW-1185">Reference proteome</keyword>
<name>A0A1J1H8M0_PLARL</name>
<dbReference type="OMA" id="CISKIFY"/>
<gene>
    <name evidence="2" type="ORF">PRELSG_0903700</name>
</gene>
<accession>A0A1J1H8M0</accession>
<protein>
    <submittedName>
        <fullName evidence="2">Uncharacterized protein</fullName>
    </submittedName>
</protein>
<dbReference type="GeneID" id="39736049"/>
<feature type="coiled-coil region" evidence="1">
    <location>
        <begin position="681"/>
        <end position="719"/>
    </location>
</feature>
<sequence>MIIIQFFILLFVLIDIKYIISLKIKSYKGKIFLCNYSNKNKGRIISHFFVEVKCRKNIHLSNRFIIERLKNNYKFASKKKGSKNIKDKLQFSINNEIHKNIRKSENGKNTYENRTGDNINSCREIIEVNKRKGVEINNSKDKDVEKKSFYEKVKNNKKQNKEQIEKKITKKVNKVSINDNHNYYNKKKGTFNVIDIQNTNVKSFLIKQDEGRSLELLDNIYKFWKNKNFLSFFEILSNEDFDHTCIEKWLHKLSISLSKKYLKIKILDEYILIKDEYFIKDEKKIKEFKINYNVINKCLNILINNSDRFCSYEITSVLWAITIILIKSFKNYNNLDYENSLKFNDSILTIIENFNTFFSLIIKHLNQVKDYLSIDEALWAVWSICKLLYFNIPLNNYLTMNKKLIDKNVQTDNNNNNNNNNRNINNNFISGNSIGHIENKKDNEKMNYFRNKEDIKIVNKYTTENNKNLDYNSQVNEIYDIQNYMKYNNHQILFMMKKFKLNRETIINILDIFNCLYSKLYKNVIFLKEKYYIYIPFIIFESQTLMLNNSTLLLNKIIYLILENNVLLELFNFNYLKSVYSKNSNLYQNNIDKNNDIFRIKTLSKVYKLIKCISKTFYPLKNVNSLKTDLHNNYQNLNTNILIKFINTCNDVLVKYIDYFVFIINFKNKTKDKRSLNFEYKKSTDNENNKIDNEVKEDKEEINNKTIDMKDNKIELNDEVKLEYKNELIFIYNCLKSSLVSLIKLDLKDKYVYEWLNKNIHIFQFNNLNESSNFYELKNKLIENKKYTILNNKEKNDLTKLEINKIQDSNIKLNENESKLINVRNEGEGNIVSETNDIHLTYDRSSKYNKIKEEASENLNTLSKNDIREYLNLNKNNSDVCLDVLALSKFTKLYNNETKTKLILNVAHSIDYSLKMFKIIYENNNIIYPSYIKINDIYIIKDKNIEELYNEETKTFYKKNKNIEFRNIIMPKQLSIFINYLGRNIYLVCKEKLDDIFLTSIKYITTTKFNYFTSNDIIHFLQGLINYNEMDSHSKLYYEILNEMFISLCHIIENNFLYWKSSNICQLIYILTKFKHIHRNIFNKFDEYLNNIKFPYYIYQKANCVNFENVLQTNYDDNLAIEKKGGNLNISSESNNENEKMNENFNEKIEEINKIHKNNENPRTNISINEFKYDNLGSAMWALSSLNKNVIKKKYYLKFFYLFSVYFSLHMKLYLHYKFRNNKYVNFNKENAERKYLNDLNFLKHNINYFKIPINPMTVSIYVNTFARKIKKGFYFLFEVIYNNTDIINLFSIKELSYVIYSLSHINKNYLKESIIDVNVLNNLSEGKEKYFGEFLNSNISIWIEELDYLFYIEHSKDAHEIKNKNIDENSNIKIEEIENKIDKNINNNSHQTQNYYKNDSEMIINTNGYDEKYKNFIRKDKFLKFKHERINLSNEFLNILMDRLINSTSYILNEKKNPQEILSNNASFMRNDDKKNKIEIIDIIKLIYSFFILLNQKVQINETENINFLQLENLIFQYNLIVKKCLHSINYIYFVIDTYALISNIYFIDHFTRNIIKEFVQICIKKMEEEKILDLEKKKIILSIQNLKVTNSK</sequence>
<reference evidence="2 3" key="1">
    <citation type="submission" date="2015-04" db="EMBL/GenBank/DDBJ databases">
        <authorList>
            <consortium name="Pathogen Informatics"/>
        </authorList>
    </citation>
    <scope>NUCLEOTIDE SEQUENCE [LARGE SCALE GENOMIC DNA]</scope>
    <source>
        <strain evidence="2 3">SGS1</strain>
    </source>
</reference>
<dbReference type="EMBL" id="LN835304">
    <property type="protein sequence ID" value="CRG99941.1"/>
    <property type="molecule type" value="Genomic_DNA"/>
</dbReference>
<feature type="coiled-coil region" evidence="1">
    <location>
        <begin position="1131"/>
        <end position="1158"/>
    </location>
</feature>